<evidence type="ECO:0000256" key="2">
    <source>
        <dbReference type="SAM" id="SignalP"/>
    </source>
</evidence>
<dbReference type="Proteomes" id="UP000044841">
    <property type="component" value="Unassembled WGS sequence"/>
</dbReference>
<feature type="compositionally biased region" description="Polar residues" evidence="1">
    <location>
        <begin position="254"/>
        <end position="273"/>
    </location>
</feature>
<organism evidence="3 4">
    <name type="scientific">Rhizoctonia solani</name>
    <dbReference type="NCBI Taxonomy" id="456999"/>
    <lineage>
        <taxon>Eukaryota</taxon>
        <taxon>Fungi</taxon>
        <taxon>Dikarya</taxon>
        <taxon>Basidiomycota</taxon>
        <taxon>Agaricomycotina</taxon>
        <taxon>Agaricomycetes</taxon>
        <taxon>Cantharellales</taxon>
        <taxon>Ceratobasidiaceae</taxon>
        <taxon>Rhizoctonia</taxon>
    </lineage>
</organism>
<feature type="region of interest" description="Disordered" evidence="1">
    <location>
        <begin position="243"/>
        <end position="273"/>
    </location>
</feature>
<keyword evidence="2" id="KW-0732">Signal</keyword>
<feature type="chain" id="PRO_5005502691" evidence="2">
    <location>
        <begin position="23"/>
        <end position="458"/>
    </location>
</feature>
<feature type="compositionally biased region" description="Low complexity" evidence="1">
    <location>
        <begin position="145"/>
        <end position="161"/>
    </location>
</feature>
<accession>A0A0K6G9N9</accession>
<evidence type="ECO:0000313" key="4">
    <source>
        <dbReference type="Proteomes" id="UP000044841"/>
    </source>
</evidence>
<protein>
    <submittedName>
        <fullName evidence="3">Uncharacterized protein</fullName>
    </submittedName>
</protein>
<dbReference type="AlphaFoldDB" id="A0A0K6G9N9"/>
<reference evidence="3 4" key="1">
    <citation type="submission" date="2015-07" db="EMBL/GenBank/DDBJ databases">
        <authorList>
            <person name="Noorani M."/>
        </authorList>
    </citation>
    <scope>NUCLEOTIDE SEQUENCE [LARGE SCALE GENOMIC DNA]</scope>
    <source>
        <strain evidence="3">BBA 69670</strain>
    </source>
</reference>
<feature type="signal peptide" evidence="2">
    <location>
        <begin position="1"/>
        <end position="22"/>
    </location>
</feature>
<feature type="region of interest" description="Disordered" evidence="1">
    <location>
        <begin position="119"/>
        <end position="169"/>
    </location>
</feature>
<proteinExistence type="predicted"/>
<feature type="region of interest" description="Disordered" evidence="1">
    <location>
        <begin position="326"/>
        <end position="362"/>
    </location>
</feature>
<feature type="compositionally biased region" description="Acidic residues" evidence="1">
    <location>
        <begin position="326"/>
        <end position="344"/>
    </location>
</feature>
<gene>
    <name evidence="3" type="ORF">RSOLAG22IIIB_05840</name>
</gene>
<evidence type="ECO:0000256" key="1">
    <source>
        <dbReference type="SAM" id="MobiDB-lite"/>
    </source>
</evidence>
<keyword evidence="4" id="KW-1185">Reference proteome</keyword>
<name>A0A0K6G9N9_9AGAM</name>
<sequence length="458" mass="49124">MKLKFLLVISCLLTMMLPFGNHHDQILSLSDVTAPAVNTSITLDSAFSSSTPAPAPTPMPRYSPLVVPVHFTVTIKKPRPSRYDRRRVIITVPEAPQPVFESIIDMYCALGFPPVADADSPYDADSSDRGSSTPEDDLLPATDGSSEPTSASASDETSETAVPSRSTGGIGHYSDDSLWFTPSSSHSSIAQSPEGLLARLPPSGQVYSPQREAWLQGMIHRLQEMQRQGDHHGRVYDGYPELEASLPATPDMGDSTTSAEHTTPSSPTEQGTRLLTSAPASFESGLDSMAEHTPRESLAVGGLSTTVSQDMLYDQLASLVDYESELGDDDAEDEEGRVEMEAEDGSNVSPADDPSNVPLPSSPYVESPSTIVGGIVSEIDELLSMPIIFLCILQRFSVHWRMALLVGYAANASAIKLGTPQPTEASTRPVHMALGNVIAEASSESNISDAATMFYYVR</sequence>
<dbReference type="EMBL" id="CYGV01001534">
    <property type="protein sequence ID" value="CUA75338.1"/>
    <property type="molecule type" value="Genomic_DNA"/>
</dbReference>
<evidence type="ECO:0000313" key="3">
    <source>
        <dbReference type="EMBL" id="CUA75338.1"/>
    </source>
</evidence>